<dbReference type="Gene3D" id="6.10.140.140">
    <property type="match status" value="1"/>
</dbReference>
<dbReference type="InterPro" id="IPR001909">
    <property type="entry name" value="KRAB"/>
</dbReference>
<dbReference type="EMBL" id="NBAG03000069">
    <property type="protein sequence ID" value="PNI92008.1"/>
    <property type="molecule type" value="Genomic_DNA"/>
</dbReference>
<dbReference type="CDD" id="cd07765">
    <property type="entry name" value="KRAB_A-box"/>
    <property type="match status" value="1"/>
</dbReference>
<proteinExistence type="predicted"/>
<dbReference type="InterPro" id="IPR050169">
    <property type="entry name" value="Krueppel_C2H2_ZnF"/>
</dbReference>
<dbReference type="GO" id="GO:0006355">
    <property type="term" value="P:regulation of DNA-templated transcription"/>
    <property type="evidence" value="ECO:0007669"/>
    <property type="project" value="InterPro"/>
</dbReference>
<accession>A0A2J8Q6W3</accession>
<evidence type="ECO:0000313" key="2">
    <source>
        <dbReference type="EMBL" id="PNI92008.1"/>
    </source>
</evidence>
<evidence type="ECO:0000313" key="3">
    <source>
        <dbReference type="Proteomes" id="UP000236370"/>
    </source>
</evidence>
<sequence>MKNATIVMSVRREQGSSAGEGSLSFEDVAVGFTREEWQFLDQSQKVLYREVMLENYSNLVSIGYQGTKPDSLFKLEQGEPPGIVEGAAHSQICPDADFLE</sequence>
<dbReference type="PANTHER" id="PTHR23232">
    <property type="entry name" value="KRAB DOMAIN C2H2 ZINC FINGER"/>
    <property type="match status" value="1"/>
</dbReference>
<dbReference type="Pfam" id="PF01352">
    <property type="entry name" value="KRAB"/>
    <property type="match status" value="1"/>
</dbReference>
<comment type="caution">
    <text evidence="2">The sequence shown here is derived from an EMBL/GenBank/DDBJ whole genome shotgun (WGS) entry which is preliminary data.</text>
</comment>
<evidence type="ECO:0000259" key="1">
    <source>
        <dbReference type="PROSITE" id="PS50805"/>
    </source>
</evidence>
<dbReference type="PROSITE" id="PS50805">
    <property type="entry name" value="KRAB"/>
    <property type="match status" value="1"/>
</dbReference>
<protein>
    <submittedName>
        <fullName evidence="2">ZNF577 isoform 1</fullName>
    </submittedName>
</protein>
<dbReference type="InterPro" id="IPR036051">
    <property type="entry name" value="KRAB_dom_sf"/>
</dbReference>
<dbReference type="SUPFAM" id="SSF109640">
    <property type="entry name" value="KRAB domain (Kruppel-associated box)"/>
    <property type="match status" value="1"/>
</dbReference>
<gene>
    <name evidence="2" type="ORF">CK820_G0041759</name>
</gene>
<name>A0A2J8Q6W3_PANTR</name>
<organism evidence="2 3">
    <name type="scientific">Pan troglodytes</name>
    <name type="common">Chimpanzee</name>
    <dbReference type="NCBI Taxonomy" id="9598"/>
    <lineage>
        <taxon>Eukaryota</taxon>
        <taxon>Metazoa</taxon>
        <taxon>Chordata</taxon>
        <taxon>Craniata</taxon>
        <taxon>Vertebrata</taxon>
        <taxon>Euteleostomi</taxon>
        <taxon>Mammalia</taxon>
        <taxon>Eutheria</taxon>
        <taxon>Euarchontoglires</taxon>
        <taxon>Primates</taxon>
        <taxon>Haplorrhini</taxon>
        <taxon>Catarrhini</taxon>
        <taxon>Hominidae</taxon>
        <taxon>Pan</taxon>
    </lineage>
</organism>
<reference evidence="2 3" key="1">
    <citation type="submission" date="2017-12" db="EMBL/GenBank/DDBJ databases">
        <title>High-resolution comparative analysis of great ape genomes.</title>
        <authorList>
            <person name="Pollen A."/>
            <person name="Hastie A."/>
            <person name="Hormozdiari F."/>
            <person name="Dougherty M."/>
            <person name="Liu R."/>
            <person name="Chaisson M."/>
            <person name="Hoppe E."/>
            <person name="Hill C."/>
            <person name="Pang A."/>
            <person name="Hillier L."/>
            <person name="Baker C."/>
            <person name="Armstrong J."/>
            <person name="Shendure J."/>
            <person name="Paten B."/>
            <person name="Wilson R."/>
            <person name="Chao H."/>
            <person name="Schneider V."/>
            <person name="Ventura M."/>
            <person name="Kronenberg Z."/>
            <person name="Murali S."/>
            <person name="Gordon D."/>
            <person name="Cantsilieris S."/>
            <person name="Munson K."/>
            <person name="Nelson B."/>
            <person name="Raja A."/>
            <person name="Underwood J."/>
            <person name="Diekhans M."/>
            <person name="Fiddes I."/>
            <person name="Haussler D."/>
            <person name="Eichler E."/>
        </authorList>
    </citation>
    <scope>NUCLEOTIDE SEQUENCE [LARGE SCALE GENOMIC DNA]</scope>
    <source>
        <strain evidence="2">Yerkes chimp pedigree #C0471</strain>
    </source>
</reference>
<dbReference type="SMART" id="SM00349">
    <property type="entry name" value="KRAB"/>
    <property type="match status" value="1"/>
</dbReference>
<feature type="domain" description="KRAB" evidence="1">
    <location>
        <begin position="23"/>
        <end position="94"/>
    </location>
</feature>
<dbReference type="AlphaFoldDB" id="A0A2J8Q6W3"/>
<dbReference type="Proteomes" id="UP000236370">
    <property type="component" value="Unassembled WGS sequence"/>
</dbReference>
<dbReference type="PANTHER" id="PTHR23232:SF161">
    <property type="entry name" value="KRAB DOMAIN-CONTAINING PROTEIN"/>
    <property type="match status" value="1"/>
</dbReference>